<accession>A0Y917</accession>
<keyword evidence="2" id="KW-1185">Reference proteome</keyword>
<proteinExistence type="predicted"/>
<dbReference type="InterPro" id="IPR010342">
    <property type="entry name" value="DUF938"/>
</dbReference>
<dbReference type="PANTHER" id="PTHR20974">
    <property type="entry name" value="UPF0585 PROTEIN CG18661"/>
    <property type="match status" value="1"/>
</dbReference>
<dbReference type="InterPro" id="IPR029063">
    <property type="entry name" value="SAM-dependent_MTases_sf"/>
</dbReference>
<dbReference type="eggNOG" id="COG0500">
    <property type="taxonomic scope" value="Bacteria"/>
</dbReference>
<gene>
    <name evidence="1" type="ORF">GP2143_15236</name>
</gene>
<evidence type="ECO:0000313" key="1">
    <source>
        <dbReference type="EMBL" id="EAW32621.1"/>
    </source>
</evidence>
<dbReference type="Gene3D" id="3.40.50.150">
    <property type="entry name" value="Vaccinia Virus protein VP39"/>
    <property type="match status" value="1"/>
</dbReference>
<organism evidence="1 2">
    <name type="scientific">marine gamma proteobacterium HTCC2143</name>
    <dbReference type="NCBI Taxonomy" id="247633"/>
    <lineage>
        <taxon>Bacteria</taxon>
        <taxon>Pseudomonadati</taxon>
        <taxon>Pseudomonadota</taxon>
        <taxon>Gammaproteobacteria</taxon>
        <taxon>Cellvibrionales</taxon>
        <taxon>Spongiibacteraceae</taxon>
        <taxon>BD1-7 clade</taxon>
    </lineage>
</organism>
<evidence type="ECO:0000313" key="2">
    <source>
        <dbReference type="Proteomes" id="UP000004931"/>
    </source>
</evidence>
<evidence type="ECO:0008006" key="3">
    <source>
        <dbReference type="Google" id="ProtNLM"/>
    </source>
</evidence>
<comment type="caution">
    <text evidence="1">The sequence shown here is derived from an EMBL/GenBank/DDBJ whole genome shotgun (WGS) entry which is preliminary data.</text>
</comment>
<dbReference type="EMBL" id="AAVT01000001">
    <property type="protein sequence ID" value="EAW32621.1"/>
    <property type="molecule type" value="Genomic_DNA"/>
</dbReference>
<dbReference type="SUPFAM" id="SSF53335">
    <property type="entry name" value="S-adenosyl-L-methionine-dependent methyltransferases"/>
    <property type="match status" value="1"/>
</dbReference>
<name>A0Y917_9GAMM</name>
<sequence>MVMDRPFSQACENNKASILIILQKHVADVDFVLEVGSGTGQHAVHFARHLSHLTWQPTDRPEYIDGINLWRNSEPMDNLLSPLQLDVNQPWPIDSIPAVFSANTLHIMSWLEVEKFFRGIKEVLKSGGVLCVYGPFNYQEQYTSDSNRQFDQQLKTRDPLSGIRDFEAINRLAISAGLTLMSDYPMPSNNRCLVWTKD</sequence>
<dbReference type="Pfam" id="PF06080">
    <property type="entry name" value="DUF938"/>
    <property type="match status" value="1"/>
</dbReference>
<dbReference type="STRING" id="247633.GP2143_15236"/>
<reference evidence="1 2" key="1">
    <citation type="journal article" date="2010" name="J. Bacteriol.">
        <title>Genome sequence of the oligotrophic marine Gammaproteobacterium HTCC2143, isolated from the Oregon Coast.</title>
        <authorList>
            <person name="Oh H.M."/>
            <person name="Kang I."/>
            <person name="Ferriera S."/>
            <person name="Giovannoni S.J."/>
            <person name="Cho J.C."/>
        </authorList>
    </citation>
    <scope>NUCLEOTIDE SEQUENCE [LARGE SCALE GENOMIC DNA]</scope>
    <source>
        <strain evidence="1 2">HTCC2143</strain>
    </source>
</reference>
<dbReference type="AlphaFoldDB" id="A0Y917"/>
<dbReference type="Proteomes" id="UP000004931">
    <property type="component" value="Unassembled WGS sequence"/>
</dbReference>
<dbReference type="PANTHER" id="PTHR20974:SF0">
    <property type="entry name" value="UPF0585 PROTEIN CG18661"/>
    <property type="match status" value="1"/>
</dbReference>
<protein>
    <recommendedName>
        <fullName evidence="3">Methylase</fullName>
    </recommendedName>
</protein>